<sequence length="177" mass="17634">MRSLAVVFALVLAVAPVSAAPVSVVPDSGTARLGYTASTAVAGEQLEFAGSGFRGGESVVVVLDEGVAESDPVVAGATGTVSGTLTLPVELRGGTHVLSATGLGSGIAAVTEVAVEASEFAAPLVAEPAPDQGVPSWVYLAAVLAVLLAALAVLVVVPVLVVRGVRTRRRRRRASAV</sequence>
<feature type="transmembrane region" description="Helical" evidence="1">
    <location>
        <begin position="137"/>
        <end position="162"/>
    </location>
</feature>
<evidence type="ECO:0000313" key="3">
    <source>
        <dbReference type="EMBL" id="GAA2231447.1"/>
    </source>
</evidence>
<accession>A0ABN3DHR7</accession>
<keyword evidence="1" id="KW-1133">Transmembrane helix</keyword>
<evidence type="ECO:0000256" key="1">
    <source>
        <dbReference type="SAM" id="Phobius"/>
    </source>
</evidence>
<dbReference type="Proteomes" id="UP001500929">
    <property type="component" value="Unassembled WGS sequence"/>
</dbReference>
<evidence type="ECO:0000313" key="4">
    <source>
        <dbReference type="Proteomes" id="UP001500929"/>
    </source>
</evidence>
<evidence type="ECO:0000256" key="2">
    <source>
        <dbReference type="SAM" id="SignalP"/>
    </source>
</evidence>
<feature type="chain" id="PRO_5046655796" evidence="2">
    <location>
        <begin position="20"/>
        <end position="177"/>
    </location>
</feature>
<organism evidence="3 4">
    <name type="scientific">Herbiconiux moechotypicola</name>
    <dbReference type="NCBI Taxonomy" id="637393"/>
    <lineage>
        <taxon>Bacteria</taxon>
        <taxon>Bacillati</taxon>
        <taxon>Actinomycetota</taxon>
        <taxon>Actinomycetes</taxon>
        <taxon>Micrococcales</taxon>
        <taxon>Microbacteriaceae</taxon>
        <taxon>Herbiconiux</taxon>
    </lineage>
</organism>
<comment type="caution">
    <text evidence="3">The sequence shown here is derived from an EMBL/GenBank/DDBJ whole genome shotgun (WGS) entry which is preliminary data.</text>
</comment>
<dbReference type="EMBL" id="BAAAQY010000004">
    <property type="protein sequence ID" value="GAA2231447.1"/>
    <property type="molecule type" value="Genomic_DNA"/>
</dbReference>
<feature type="signal peptide" evidence="2">
    <location>
        <begin position="1"/>
        <end position="19"/>
    </location>
</feature>
<reference evidence="3 4" key="1">
    <citation type="journal article" date="2019" name="Int. J. Syst. Evol. Microbiol.">
        <title>The Global Catalogue of Microorganisms (GCM) 10K type strain sequencing project: providing services to taxonomists for standard genome sequencing and annotation.</title>
        <authorList>
            <consortium name="The Broad Institute Genomics Platform"/>
            <consortium name="The Broad Institute Genome Sequencing Center for Infectious Disease"/>
            <person name="Wu L."/>
            <person name="Ma J."/>
        </authorList>
    </citation>
    <scope>NUCLEOTIDE SEQUENCE [LARGE SCALE GENOMIC DNA]</scope>
    <source>
        <strain evidence="3 4">JCM 16117</strain>
    </source>
</reference>
<gene>
    <name evidence="3" type="ORF">GCM10009851_15440</name>
</gene>
<keyword evidence="1" id="KW-0472">Membrane</keyword>
<keyword evidence="1" id="KW-0812">Transmembrane</keyword>
<keyword evidence="4" id="KW-1185">Reference proteome</keyword>
<dbReference type="RefSeq" id="WP_259479042.1">
    <property type="nucleotide sequence ID" value="NZ_BAAAQY010000004.1"/>
</dbReference>
<name>A0ABN3DHR7_9MICO</name>
<keyword evidence="2" id="KW-0732">Signal</keyword>
<proteinExistence type="predicted"/>
<protein>
    <submittedName>
        <fullName evidence="3">Uncharacterized protein</fullName>
    </submittedName>
</protein>